<keyword evidence="3" id="KW-1185">Reference proteome</keyword>
<sequence>MKKFLLILGLLGLVSFANANTVMEIFPKPVKETSALIPKFNKQYEDLTLALDSLRVNVDSVRAREVDFFNNNLRVSVKTIQKHQPDIEKGIYNQRSLMSFMGNGKALMATAKTYSELINQRRNEMSPQQYQALMQKVDNMDAYGAYLKRNSLRALRAYYNVDF</sequence>
<evidence type="ECO:0000256" key="1">
    <source>
        <dbReference type="SAM" id="SignalP"/>
    </source>
</evidence>
<feature type="signal peptide" evidence="1">
    <location>
        <begin position="1"/>
        <end position="19"/>
    </location>
</feature>
<evidence type="ECO:0000313" key="2">
    <source>
        <dbReference type="EMBL" id="OOS00573.1"/>
    </source>
</evidence>
<protein>
    <submittedName>
        <fullName evidence="2">Uncharacterized protein</fullName>
    </submittedName>
</protein>
<feature type="chain" id="PRO_5013386486" evidence="1">
    <location>
        <begin position="20"/>
        <end position="163"/>
    </location>
</feature>
<evidence type="ECO:0000313" key="3">
    <source>
        <dbReference type="Proteomes" id="UP000190867"/>
    </source>
</evidence>
<proteinExistence type="predicted"/>
<dbReference type="Proteomes" id="UP000190867">
    <property type="component" value="Unassembled WGS sequence"/>
</dbReference>
<dbReference type="AlphaFoldDB" id="A0A1T0AVC5"/>
<name>A0A1T0AVC5_9PAST</name>
<reference evidence="2 3" key="1">
    <citation type="submission" date="2017-02" db="EMBL/GenBank/DDBJ databases">
        <title>Draft genome sequence of Haemophilus paracuniculus CCUG 43573 type strain.</title>
        <authorList>
            <person name="Engstrom-Jakobsson H."/>
            <person name="Salva-Serra F."/>
            <person name="Thorell K."/>
            <person name="Gonzales-Siles L."/>
            <person name="Karlsson R."/>
            <person name="Boulund F."/>
            <person name="Engstrand L."/>
            <person name="Kristiansson E."/>
            <person name="Moore E."/>
        </authorList>
    </citation>
    <scope>NUCLEOTIDE SEQUENCE [LARGE SCALE GENOMIC DNA]</scope>
    <source>
        <strain evidence="2 3">CCUG 43573</strain>
    </source>
</reference>
<keyword evidence="1" id="KW-0732">Signal</keyword>
<comment type="caution">
    <text evidence="2">The sequence shown here is derived from an EMBL/GenBank/DDBJ whole genome shotgun (WGS) entry which is preliminary data.</text>
</comment>
<dbReference type="EMBL" id="MUYA01000002">
    <property type="protein sequence ID" value="OOS00573.1"/>
    <property type="molecule type" value="Genomic_DNA"/>
</dbReference>
<accession>A0A1T0AVC5</accession>
<dbReference type="RefSeq" id="WP_078236066.1">
    <property type="nucleotide sequence ID" value="NZ_MUYA01000002.1"/>
</dbReference>
<organism evidence="2 3">
    <name type="scientific">Haemophilus paracuniculus</name>
    <dbReference type="NCBI Taxonomy" id="734"/>
    <lineage>
        <taxon>Bacteria</taxon>
        <taxon>Pseudomonadati</taxon>
        <taxon>Pseudomonadota</taxon>
        <taxon>Gammaproteobacteria</taxon>
        <taxon>Pasteurellales</taxon>
        <taxon>Pasteurellaceae</taxon>
        <taxon>Haemophilus</taxon>
    </lineage>
</organism>
<gene>
    <name evidence="2" type="ORF">B0187_01325</name>
</gene>